<evidence type="ECO:0000313" key="5">
    <source>
        <dbReference type="EMBL" id="TQJ12712.1"/>
    </source>
</evidence>
<dbReference type="GO" id="GO:0043565">
    <property type="term" value="F:sequence-specific DNA binding"/>
    <property type="evidence" value="ECO:0007669"/>
    <property type="project" value="InterPro"/>
</dbReference>
<keyword evidence="6" id="KW-1185">Reference proteome</keyword>
<dbReference type="InterPro" id="IPR000485">
    <property type="entry name" value="AsnC-type_HTH_dom"/>
</dbReference>
<organism evidence="5 6">
    <name type="scientific">Yimella lutea</name>
    <dbReference type="NCBI Taxonomy" id="587872"/>
    <lineage>
        <taxon>Bacteria</taxon>
        <taxon>Bacillati</taxon>
        <taxon>Actinomycetota</taxon>
        <taxon>Actinomycetes</taxon>
        <taxon>Micrococcales</taxon>
        <taxon>Dermacoccaceae</taxon>
        <taxon>Yimella</taxon>
    </lineage>
</organism>
<keyword evidence="2" id="KW-0238">DNA-binding</keyword>
<dbReference type="InterPro" id="IPR011991">
    <property type="entry name" value="ArsR-like_HTH"/>
</dbReference>
<dbReference type="PANTHER" id="PTHR30154">
    <property type="entry name" value="LEUCINE-RESPONSIVE REGULATORY PROTEIN"/>
    <property type="match status" value="1"/>
</dbReference>
<keyword evidence="3" id="KW-0804">Transcription</keyword>
<dbReference type="GO" id="GO:0005829">
    <property type="term" value="C:cytosol"/>
    <property type="evidence" value="ECO:0007669"/>
    <property type="project" value="TreeGrafter"/>
</dbReference>
<sequence>MNAEDEINSSSRDARSAPTAGRSAAALDVVDRRILAALREDSRLSVRALAEKLHLSRAGAYARIERLRERGVITGFTIAIDPAAAGLTTTAYVAINIEQNTWRRVSDELATLPYLDTISLMGSDFDVLVQVHAPDNASLRTLVLERIQAIPGVLGTRTWLVFDESRGVGTPWQA</sequence>
<proteinExistence type="predicted"/>
<dbReference type="PRINTS" id="PR00033">
    <property type="entry name" value="HTHASNC"/>
</dbReference>
<dbReference type="RefSeq" id="WP_141927049.1">
    <property type="nucleotide sequence ID" value="NZ_BAABCI010000004.1"/>
</dbReference>
<dbReference type="GO" id="GO:0043200">
    <property type="term" value="P:response to amino acid"/>
    <property type="evidence" value="ECO:0007669"/>
    <property type="project" value="TreeGrafter"/>
</dbReference>
<dbReference type="Gene3D" id="3.30.70.920">
    <property type="match status" value="1"/>
</dbReference>
<feature type="domain" description="HTH asnC-type" evidence="4">
    <location>
        <begin position="27"/>
        <end position="88"/>
    </location>
</feature>
<gene>
    <name evidence="5" type="ORF">FB459_0074</name>
</gene>
<name>A0A542EBJ0_9MICO</name>
<dbReference type="SUPFAM" id="SSF54909">
    <property type="entry name" value="Dimeric alpha+beta barrel"/>
    <property type="match status" value="1"/>
</dbReference>
<evidence type="ECO:0000256" key="2">
    <source>
        <dbReference type="ARBA" id="ARBA00023125"/>
    </source>
</evidence>
<dbReference type="Pfam" id="PF01037">
    <property type="entry name" value="AsnC_trans_reg"/>
    <property type="match status" value="1"/>
</dbReference>
<protein>
    <submittedName>
        <fullName evidence="5">AsnC family transcriptional regulator</fullName>
    </submittedName>
</protein>
<dbReference type="Proteomes" id="UP000320806">
    <property type="component" value="Unassembled WGS sequence"/>
</dbReference>
<accession>A0A542EBJ0</accession>
<comment type="caution">
    <text evidence="5">The sequence shown here is derived from an EMBL/GenBank/DDBJ whole genome shotgun (WGS) entry which is preliminary data.</text>
</comment>
<dbReference type="SMART" id="SM00344">
    <property type="entry name" value="HTH_ASNC"/>
    <property type="match status" value="1"/>
</dbReference>
<dbReference type="PANTHER" id="PTHR30154:SF34">
    <property type="entry name" value="TRANSCRIPTIONAL REGULATOR AZLB"/>
    <property type="match status" value="1"/>
</dbReference>
<dbReference type="Gene3D" id="1.10.10.10">
    <property type="entry name" value="Winged helix-like DNA-binding domain superfamily/Winged helix DNA-binding domain"/>
    <property type="match status" value="1"/>
</dbReference>
<keyword evidence="1" id="KW-0805">Transcription regulation</keyword>
<dbReference type="InterPro" id="IPR036388">
    <property type="entry name" value="WH-like_DNA-bd_sf"/>
</dbReference>
<dbReference type="OrthoDB" id="3396933at2"/>
<evidence type="ECO:0000313" key="6">
    <source>
        <dbReference type="Proteomes" id="UP000320806"/>
    </source>
</evidence>
<dbReference type="CDD" id="cd00090">
    <property type="entry name" value="HTH_ARSR"/>
    <property type="match status" value="1"/>
</dbReference>
<dbReference type="SUPFAM" id="SSF46785">
    <property type="entry name" value="Winged helix' DNA-binding domain"/>
    <property type="match status" value="1"/>
</dbReference>
<evidence type="ECO:0000256" key="1">
    <source>
        <dbReference type="ARBA" id="ARBA00023015"/>
    </source>
</evidence>
<dbReference type="InterPro" id="IPR011008">
    <property type="entry name" value="Dimeric_a/b-barrel"/>
</dbReference>
<evidence type="ECO:0000256" key="3">
    <source>
        <dbReference type="ARBA" id="ARBA00023163"/>
    </source>
</evidence>
<dbReference type="InterPro" id="IPR019888">
    <property type="entry name" value="Tscrpt_reg_AsnC-like"/>
</dbReference>
<dbReference type="InterPro" id="IPR019887">
    <property type="entry name" value="Tscrpt_reg_AsnC/Lrp_C"/>
</dbReference>
<dbReference type="Pfam" id="PF13412">
    <property type="entry name" value="HTH_24"/>
    <property type="match status" value="1"/>
</dbReference>
<reference evidence="5 6" key="1">
    <citation type="submission" date="2019-06" db="EMBL/GenBank/DDBJ databases">
        <title>Sequencing the genomes of 1000 actinobacteria strains.</title>
        <authorList>
            <person name="Klenk H.-P."/>
        </authorList>
    </citation>
    <scope>NUCLEOTIDE SEQUENCE [LARGE SCALE GENOMIC DNA]</scope>
    <source>
        <strain evidence="5 6">DSM 19828</strain>
    </source>
</reference>
<dbReference type="AlphaFoldDB" id="A0A542EBJ0"/>
<dbReference type="InterPro" id="IPR036390">
    <property type="entry name" value="WH_DNA-bd_sf"/>
</dbReference>
<dbReference type="EMBL" id="VFMO01000001">
    <property type="protein sequence ID" value="TQJ12712.1"/>
    <property type="molecule type" value="Genomic_DNA"/>
</dbReference>
<dbReference type="PROSITE" id="PS50956">
    <property type="entry name" value="HTH_ASNC_2"/>
    <property type="match status" value="1"/>
</dbReference>
<evidence type="ECO:0000259" key="4">
    <source>
        <dbReference type="PROSITE" id="PS50956"/>
    </source>
</evidence>